<name>A0A2D3WKX0_9BACT</name>
<comment type="caution">
    <text evidence="1">The sequence shown here is derived from an EMBL/GenBank/DDBJ whole genome shotgun (WGS) entry which is preliminary data.</text>
</comment>
<reference evidence="1 2" key="1">
    <citation type="journal article" date="2017" name="Front. Microbiol.">
        <title>Comparative Genomic Analysis of the Class Epsilonproteobacteria and Proposed Reclassification to Epsilonbacteraeota (phyl. nov.).</title>
        <authorList>
            <person name="Waite D.W."/>
            <person name="Vanwonterghem I."/>
            <person name="Rinke C."/>
            <person name="Parks D.H."/>
            <person name="Zhang Y."/>
            <person name="Takai K."/>
            <person name="Sievert S.M."/>
            <person name="Simon J."/>
            <person name="Campbell B.J."/>
            <person name="Hanson T.E."/>
            <person name="Woyke T."/>
            <person name="Klotz M.G."/>
            <person name="Hugenholtz P."/>
        </authorList>
    </citation>
    <scope>NUCLEOTIDE SEQUENCE [LARGE SCALE GENOMIC DNA]</scope>
    <source>
        <strain evidence="1">UBA12443</strain>
    </source>
</reference>
<evidence type="ECO:0000313" key="1">
    <source>
        <dbReference type="EMBL" id="DAB38946.1"/>
    </source>
</evidence>
<sequence length="200" mass="24123">MKESLKLKYISEVRLSSYSDFEEYRQNLLISKDAYIPLSILEIALRNALDTYLTIKIGQDWHTDNTFLTHMAQKKIKEVNDTLKGRKETDSKEKVIAELNFGFWVSLFQKPYQNYFRTKDLRQIFPNMPQKKEIFLDREEIYKKLDHIRRFRNRVFHYEKVINKDHYNDIEKDIHFILAIFDDELADFAMVLNKSEQRGV</sequence>
<evidence type="ECO:0008006" key="3">
    <source>
        <dbReference type="Google" id="ProtNLM"/>
    </source>
</evidence>
<protein>
    <recommendedName>
        <fullName evidence="3">Abi-like protein</fullName>
    </recommendedName>
</protein>
<organism evidence="1 2">
    <name type="scientific">Sulfuricurvum kujiense</name>
    <dbReference type="NCBI Taxonomy" id="148813"/>
    <lineage>
        <taxon>Bacteria</taxon>
        <taxon>Pseudomonadati</taxon>
        <taxon>Campylobacterota</taxon>
        <taxon>Epsilonproteobacteria</taxon>
        <taxon>Campylobacterales</taxon>
        <taxon>Sulfurimonadaceae</taxon>
        <taxon>Sulfuricurvum</taxon>
    </lineage>
</organism>
<gene>
    <name evidence="1" type="ORF">CFH83_03330</name>
</gene>
<evidence type="ECO:0000313" key="2">
    <source>
        <dbReference type="Proteomes" id="UP000228859"/>
    </source>
</evidence>
<dbReference type="EMBL" id="DLUI01000052">
    <property type="protein sequence ID" value="DAB38946.1"/>
    <property type="molecule type" value="Genomic_DNA"/>
</dbReference>
<dbReference type="Proteomes" id="UP000228859">
    <property type="component" value="Unassembled WGS sequence"/>
</dbReference>
<proteinExistence type="predicted"/>
<dbReference type="AlphaFoldDB" id="A0A2D3WKX0"/>
<dbReference type="RefSeq" id="WP_303662881.1">
    <property type="nucleotide sequence ID" value="NZ_DLUI01000052.1"/>
</dbReference>
<accession>A0A2D3WKX0</accession>